<proteinExistence type="predicted"/>
<accession>A0A4U5MPL3</accession>
<evidence type="ECO:0000313" key="3">
    <source>
        <dbReference type="Proteomes" id="UP000298663"/>
    </source>
</evidence>
<gene>
    <name evidence="2" type="ORF">L596_022833</name>
</gene>
<dbReference type="AlphaFoldDB" id="A0A4U5MPL3"/>
<feature type="compositionally biased region" description="Basic and acidic residues" evidence="1">
    <location>
        <begin position="27"/>
        <end position="42"/>
    </location>
</feature>
<reference evidence="2 3" key="2">
    <citation type="journal article" date="2019" name="G3 (Bethesda)">
        <title>Hybrid Assembly of the Genome of the Entomopathogenic Nematode Steinernema carpocapsae Identifies the X-Chromosome.</title>
        <authorList>
            <person name="Serra L."/>
            <person name="Macchietto M."/>
            <person name="Macias-Munoz A."/>
            <person name="McGill C.J."/>
            <person name="Rodriguez I.M."/>
            <person name="Rodriguez B."/>
            <person name="Murad R."/>
            <person name="Mortazavi A."/>
        </authorList>
    </citation>
    <scope>NUCLEOTIDE SEQUENCE [LARGE SCALE GENOMIC DNA]</scope>
    <source>
        <strain evidence="2 3">ALL</strain>
    </source>
</reference>
<evidence type="ECO:0000256" key="1">
    <source>
        <dbReference type="SAM" id="MobiDB-lite"/>
    </source>
</evidence>
<dbReference type="EMBL" id="AZBU02000007">
    <property type="protein sequence ID" value="TKR70863.1"/>
    <property type="molecule type" value="Genomic_DNA"/>
</dbReference>
<organism evidence="2 3">
    <name type="scientific">Steinernema carpocapsae</name>
    <name type="common">Entomopathogenic nematode</name>
    <dbReference type="NCBI Taxonomy" id="34508"/>
    <lineage>
        <taxon>Eukaryota</taxon>
        <taxon>Metazoa</taxon>
        <taxon>Ecdysozoa</taxon>
        <taxon>Nematoda</taxon>
        <taxon>Chromadorea</taxon>
        <taxon>Rhabditida</taxon>
        <taxon>Tylenchina</taxon>
        <taxon>Panagrolaimomorpha</taxon>
        <taxon>Strongyloidoidea</taxon>
        <taxon>Steinernematidae</taxon>
        <taxon>Steinernema</taxon>
    </lineage>
</organism>
<feature type="region of interest" description="Disordered" evidence="1">
    <location>
        <begin position="1"/>
        <end position="45"/>
    </location>
</feature>
<keyword evidence="3" id="KW-1185">Reference proteome</keyword>
<dbReference type="Proteomes" id="UP000298663">
    <property type="component" value="Unassembled WGS sequence"/>
</dbReference>
<protein>
    <submittedName>
        <fullName evidence="2">Uncharacterized protein</fullName>
    </submittedName>
</protein>
<comment type="caution">
    <text evidence="2">The sequence shown here is derived from an EMBL/GenBank/DDBJ whole genome shotgun (WGS) entry which is preliminary data.</text>
</comment>
<name>A0A4U5MPL3_STECR</name>
<evidence type="ECO:0000313" key="2">
    <source>
        <dbReference type="EMBL" id="TKR70863.1"/>
    </source>
</evidence>
<reference evidence="2 3" key="1">
    <citation type="journal article" date="2015" name="Genome Biol.">
        <title>Comparative genomics of Steinernema reveals deeply conserved gene regulatory networks.</title>
        <authorList>
            <person name="Dillman A.R."/>
            <person name="Macchietto M."/>
            <person name="Porter C.F."/>
            <person name="Rogers A."/>
            <person name="Williams B."/>
            <person name="Antoshechkin I."/>
            <person name="Lee M.M."/>
            <person name="Goodwin Z."/>
            <person name="Lu X."/>
            <person name="Lewis E.E."/>
            <person name="Goodrich-Blair H."/>
            <person name="Stock S.P."/>
            <person name="Adams B.J."/>
            <person name="Sternberg P.W."/>
            <person name="Mortazavi A."/>
        </authorList>
    </citation>
    <scope>NUCLEOTIDE SEQUENCE [LARGE SCALE GENOMIC DNA]</scope>
    <source>
        <strain evidence="2 3">ALL</strain>
    </source>
</reference>
<sequence length="80" mass="9179">MWITSSSRSKRSHEESEEPPFAVDPDDVLHELSNEPGERKLSSSDCEISGEIRMLIDHSYIRIFDSTSAIQGHRDSRVQY</sequence>